<dbReference type="PANTHER" id="PTHR10773">
    <property type="entry name" value="DNA-DIRECTED RNA POLYMERASES I, II, AND III SUBUNIT RPABC2"/>
    <property type="match status" value="1"/>
</dbReference>
<organism evidence="2 3">
    <name type="scientific">Parnassius apollo</name>
    <name type="common">Apollo butterfly</name>
    <name type="synonym">Papilio apollo</name>
    <dbReference type="NCBI Taxonomy" id="110799"/>
    <lineage>
        <taxon>Eukaryota</taxon>
        <taxon>Metazoa</taxon>
        <taxon>Ecdysozoa</taxon>
        <taxon>Arthropoda</taxon>
        <taxon>Hexapoda</taxon>
        <taxon>Insecta</taxon>
        <taxon>Pterygota</taxon>
        <taxon>Neoptera</taxon>
        <taxon>Endopterygota</taxon>
        <taxon>Lepidoptera</taxon>
        <taxon>Glossata</taxon>
        <taxon>Ditrysia</taxon>
        <taxon>Papilionoidea</taxon>
        <taxon>Papilionidae</taxon>
        <taxon>Parnassiinae</taxon>
        <taxon>Parnassini</taxon>
        <taxon>Parnassius</taxon>
        <taxon>Parnassius</taxon>
    </lineage>
</organism>
<gene>
    <name evidence="2" type="ORF">PAPOLLO_LOCUS21956</name>
</gene>
<proteinExistence type="predicted"/>
<keyword evidence="3" id="KW-1185">Reference proteome</keyword>
<name>A0A8S3XWH2_PARAO</name>
<dbReference type="EMBL" id="CAJQZP010001344">
    <property type="protein sequence ID" value="CAG5040687.1"/>
    <property type="molecule type" value="Genomic_DNA"/>
</dbReference>
<accession>A0A8S3XWH2</accession>
<feature type="region of interest" description="Disordered" evidence="1">
    <location>
        <begin position="16"/>
        <end position="39"/>
    </location>
</feature>
<comment type="caution">
    <text evidence="2">The sequence shown here is derived from an EMBL/GenBank/DDBJ whole genome shotgun (WGS) entry which is preliminary data.</text>
</comment>
<reference evidence="2" key="1">
    <citation type="submission" date="2021-04" db="EMBL/GenBank/DDBJ databases">
        <authorList>
            <person name="Tunstrom K."/>
        </authorList>
    </citation>
    <scope>NUCLEOTIDE SEQUENCE</scope>
</reference>
<feature type="compositionally biased region" description="Polar residues" evidence="1">
    <location>
        <begin position="29"/>
        <end position="39"/>
    </location>
</feature>
<evidence type="ECO:0000313" key="3">
    <source>
        <dbReference type="Proteomes" id="UP000691718"/>
    </source>
</evidence>
<evidence type="ECO:0000313" key="2">
    <source>
        <dbReference type="EMBL" id="CAG5040687.1"/>
    </source>
</evidence>
<dbReference type="OrthoDB" id="6747067at2759"/>
<feature type="region of interest" description="Disordered" evidence="1">
    <location>
        <begin position="252"/>
        <end position="274"/>
    </location>
</feature>
<dbReference type="Proteomes" id="UP000691718">
    <property type="component" value="Unassembled WGS sequence"/>
</dbReference>
<sequence>MDSRARELVNLAINNDSAAINENTGDENPFSNPQPSTPRTLKQTILDETVSDFSSDDSVADPNYSPGDPSLLTQHKEIEIAVPNASVDMHITSDNETPKNIGDISLLQQNQPVSCRKKKQENKLKRNLGQSYVTASGKTIGKRQMKELPNCRNKCRQKISDKQRALIHKEVWNLGSYDLRATFILSLITIQENKTERLRVEDPDKQKCRQNTYKYHFNVNSEKISVCQGCFPKTLSTSDNFVKLIGLKKRSSSSGIRKTDKRGKNTPPNKHSEQKIEEVINHILIAL</sequence>
<evidence type="ECO:0000256" key="1">
    <source>
        <dbReference type="SAM" id="MobiDB-lite"/>
    </source>
</evidence>
<dbReference type="PANTHER" id="PTHR10773:SF19">
    <property type="match status" value="1"/>
</dbReference>
<protein>
    <submittedName>
        <fullName evidence="2">(apollo) hypothetical protein</fullName>
    </submittedName>
</protein>
<dbReference type="AlphaFoldDB" id="A0A8S3XWH2"/>